<sequence length="25" mass="2591">MAAGWSYVDLTAPGVTGPARGRLDE</sequence>
<evidence type="ECO:0000256" key="1">
    <source>
        <dbReference type="SAM" id="MobiDB-lite"/>
    </source>
</evidence>
<dbReference type="EMBL" id="LAZR01040212">
    <property type="protein sequence ID" value="KKL15055.1"/>
    <property type="molecule type" value="Genomic_DNA"/>
</dbReference>
<accession>A0A0F9B072</accession>
<organism evidence="2">
    <name type="scientific">marine sediment metagenome</name>
    <dbReference type="NCBI Taxonomy" id="412755"/>
    <lineage>
        <taxon>unclassified sequences</taxon>
        <taxon>metagenomes</taxon>
        <taxon>ecological metagenomes</taxon>
    </lineage>
</organism>
<feature type="region of interest" description="Disordered" evidence="1">
    <location>
        <begin position="1"/>
        <end position="25"/>
    </location>
</feature>
<dbReference type="AlphaFoldDB" id="A0A0F9B072"/>
<feature type="non-terminal residue" evidence="2">
    <location>
        <position position="25"/>
    </location>
</feature>
<reference evidence="2" key="1">
    <citation type="journal article" date="2015" name="Nature">
        <title>Complex archaea that bridge the gap between prokaryotes and eukaryotes.</title>
        <authorList>
            <person name="Spang A."/>
            <person name="Saw J.H."/>
            <person name="Jorgensen S.L."/>
            <person name="Zaremba-Niedzwiedzka K."/>
            <person name="Martijn J."/>
            <person name="Lind A.E."/>
            <person name="van Eijk R."/>
            <person name="Schleper C."/>
            <person name="Guy L."/>
            <person name="Ettema T.J."/>
        </authorList>
    </citation>
    <scope>NUCLEOTIDE SEQUENCE</scope>
</reference>
<protein>
    <submittedName>
        <fullName evidence="2">Uncharacterized protein</fullName>
    </submittedName>
</protein>
<evidence type="ECO:0000313" key="2">
    <source>
        <dbReference type="EMBL" id="KKL15055.1"/>
    </source>
</evidence>
<proteinExistence type="predicted"/>
<comment type="caution">
    <text evidence="2">The sequence shown here is derived from an EMBL/GenBank/DDBJ whole genome shotgun (WGS) entry which is preliminary data.</text>
</comment>
<gene>
    <name evidence="2" type="ORF">LCGC14_2509450</name>
</gene>
<name>A0A0F9B072_9ZZZZ</name>